<organism evidence="2 3">
    <name type="scientific">Allohahella marinimesophila</name>
    <dbReference type="NCBI Taxonomy" id="1054972"/>
    <lineage>
        <taxon>Bacteria</taxon>
        <taxon>Pseudomonadati</taxon>
        <taxon>Pseudomonadota</taxon>
        <taxon>Gammaproteobacteria</taxon>
        <taxon>Oceanospirillales</taxon>
        <taxon>Hahellaceae</taxon>
        <taxon>Allohahella</taxon>
    </lineage>
</organism>
<keyword evidence="3" id="KW-1185">Reference proteome</keyword>
<dbReference type="Proteomes" id="UP001501337">
    <property type="component" value="Unassembled WGS sequence"/>
</dbReference>
<evidence type="ECO:0000259" key="1">
    <source>
        <dbReference type="Pfam" id="PF19694"/>
    </source>
</evidence>
<gene>
    <name evidence="2" type="ORF">GCM10022278_24340</name>
</gene>
<name>A0ABP7PII2_9GAMM</name>
<evidence type="ECO:0000313" key="2">
    <source>
        <dbReference type="EMBL" id="GAA3965616.1"/>
    </source>
</evidence>
<dbReference type="EMBL" id="BAABBO010000010">
    <property type="protein sequence ID" value="GAA3965616.1"/>
    <property type="molecule type" value="Genomic_DNA"/>
</dbReference>
<accession>A0ABP7PII2</accession>
<dbReference type="Pfam" id="PF19694">
    <property type="entry name" value="DUF6194"/>
    <property type="match status" value="1"/>
</dbReference>
<reference evidence="3" key="1">
    <citation type="journal article" date="2019" name="Int. J. Syst. Evol. Microbiol.">
        <title>The Global Catalogue of Microorganisms (GCM) 10K type strain sequencing project: providing services to taxonomists for standard genome sequencing and annotation.</title>
        <authorList>
            <consortium name="The Broad Institute Genomics Platform"/>
            <consortium name="The Broad Institute Genome Sequencing Center for Infectious Disease"/>
            <person name="Wu L."/>
            <person name="Ma J."/>
        </authorList>
    </citation>
    <scope>NUCLEOTIDE SEQUENCE [LARGE SCALE GENOMIC DNA]</scope>
    <source>
        <strain evidence="3">JCM 17555</strain>
    </source>
</reference>
<evidence type="ECO:0000313" key="3">
    <source>
        <dbReference type="Proteomes" id="UP001501337"/>
    </source>
</evidence>
<protein>
    <submittedName>
        <fullName evidence="2">DUF6194 family protein</fullName>
    </submittedName>
</protein>
<sequence>MQIKELSEYILERYQGLNAVDAWGETSFFYNPEGRLPRGVYFATLKNKDGENDKGSELERDGVFRLNFGVSQSSYEEALGARPARPAAGGVVGTGHDFTKLNTLMPHPVYGWMAWVCILNPDQATWQNLQPLLNESYELAVKKYKQRVKDRR</sequence>
<proteinExistence type="predicted"/>
<dbReference type="RefSeq" id="WP_344806709.1">
    <property type="nucleotide sequence ID" value="NZ_BAABBO010000010.1"/>
</dbReference>
<comment type="caution">
    <text evidence="2">The sequence shown here is derived from an EMBL/GenBank/DDBJ whole genome shotgun (WGS) entry which is preliminary data.</text>
</comment>
<dbReference type="InterPro" id="IPR045676">
    <property type="entry name" value="DUF6194"/>
</dbReference>
<feature type="domain" description="DUF6194" evidence="1">
    <location>
        <begin position="1"/>
        <end position="148"/>
    </location>
</feature>